<comment type="caution">
    <text evidence="2">The sequence shown here is derived from an EMBL/GenBank/DDBJ whole genome shotgun (WGS) entry which is preliminary data.</text>
</comment>
<sequence length="281" mass="32255">MDKTLVSPATEIGSQSRSAGDDALSQAMLRILERVTRPHSRSGGRGSVTERLLSKCDELFKGVTRVAPTMAEYWLEATERIMNDINCTPKQKLKSAVSLLCDEAYQWRVLSLIVETRISLRPPSKVSTWGQAMWMLVDGIDIWPSMRLSHYARGMVASENERYVQFDDRLKDNFKREREFAILVEKMKIAEDVKHVEHQNRDRERGTNKRDSEPSSSVQRPKKKARLDGSIRVGVHIAPIGIQLCGDCGRRHPDECWRRIEACLMCRSLEHRIRKCPHRAD</sequence>
<reference evidence="3" key="1">
    <citation type="journal article" date="2019" name="Plant Biotechnol. J.">
        <title>Genome sequencing of the Australian wild diploid species Gossypium australe highlights disease resistance and delayed gland morphogenesis.</title>
        <authorList>
            <person name="Cai Y."/>
            <person name="Cai X."/>
            <person name="Wang Q."/>
            <person name="Wang P."/>
            <person name="Zhang Y."/>
            <person name="Cai C."/>
            <person name="Xu Y."/>
            <person name="Wang K."/>
            <person name="Zhou Z."/>
            <person name="Wang C."/>
            <person name="Geng S."/>
            <person name="Li B."/>
            <person name="Dong Q."/>
            <person name="Hou Y."/>
            <person name="Wang H."/>
            <person name="Ai P."/>
            <person name="Liu Z."/>
            <person name="Yi F."/>
            <person name="Sun M."/>
            <person name="An G."/>
            <person name="Cheng J."/>
            <person name="Zhang Y."/>
            <person name="Shi Q."/>
            <person name="Xie Y."/>
            <person name="Shi X."/>
            <person name="Chang Y."/>
            <person name="Huang F."/>
            <person name="Chen Y."/>
            <person name="Hong S."/>
            <person name="Mi L."/>
            <person name="Sun Q."/>
            <person name="Zhang L."/>
            <person name="Zhou B."/>
            <person name="Peng R."/>
            <person name="Zhang X."/>
            <person name="Liu F."/>
        </authorList>
    </citation>
    <scope>NUCLEOTIDE SEQUENCE [LARGE SCALE GENOMIC DNA]</scope>
    <source>
        <strain evidence="3">cv. PA1801</strain>
    </source>
</reference>
<dbReference type="OrthoDB" id="10019697at2759"/>
<evidence type="ECO:0000256" key="1">
    <source>
        <dbReference type="SAM" id="MobiDB-lite"/>
    </source>
</evidence>
<name>A0A5B6VWF9_9ROSI</name>
<feature type="region of interest" description="Disordered" evidence="1">
    <location>
        <begin position="1"/>
        <end position="21"/>
    </location>
</feature>
<keyword evidence="3" id="KW-1185">Reference proteome</keyword>
<evidence type="ECO:0000313" key="2">
    <source>
        <dbReference type="EMBL" id="KAA3473177.1"/>
    </source>
</evidence>
<proteinExistence type="predicted"/>
<evidence type="ECO:0000313" key="3">
    <source>
        <dbReference type="Proteomes" id="UP000325315"/>
    </source>
</evidence>
<accession>A0A5B6VWF9</accession>
<dbReference type="PANTHER" id="PTHR34482:SF36">
    <property type="entry name" value="RETROTRANSPOSON GAG DOMAIN-CONTAINING PROTEIN"/>
    <property type="match status" value="1"/>
</dbReference>
<dbReference type="PANTHER" id="PTHR34482">
    <property type="entry name" value="DNA DAMAGE-INDUCIBLE PROTEIN 1-LIKE"/>
    <property type="match status" value="1"/>
</dbReference>
<organism evidence="2 3">
    <name type="scientific">Gossypium australe</name>
    <dbReference type="NCBI Taxonomy" id="47621"/>
    <lineage>
        <taxon>Eukaryota</taxon>
        <taxon>Viridiplantae</taxon>
        <taxon>Streptophyta</taxon>
        <taxon>Embryophyta</taxon>
        <taxon>Tracheophyta</taxon>
        <taxon>Spermatophyta</taxon>
        <taxon>Magnoliopsida</taxon>
        <taxon>eudicotyledons</taxon>
        <taxon>Gunneridae</taxon>
        <taxon>Pentapetalae</taxon>
        <taxon>rosids</taxon>
        <taxon>malvids</taxon>
        <taxon>Malvales</taxon>
        <taxon>Malvaceae</taxon>
        <taxon>Malvoideae</taxon>
        <taxon>Gossypium</taxon>
    </lineage>
</organism>
<feature type="region of interest" description="Disordered" evidence="1">
    <location>
        <begin position="194"/>
        <end position="226"/>
    </location>
</feature>
<dbReference type="EMBL" id="SMMG02000005">
    <property type="protein sequence ID" value="KAA3473177.1"/>
    <property type="molecule type" value="Genomic_DNA"/>
</dbReference>
<dbReference type="Proteomes" id="UP000325315">
    <property type="component" value="Unassembled WGS sequence"/>
</dbReference>
<protein>
    <submittedName>
        <fullName evidence="2">DNA/RNA polymerases superfamily protein</fullName>
    </submittedName>
</protein>
<dbReference type="AlphaFoldDB" id="A0A5B6VWF9"/>
<feature type="compositionally biased region" description="Basic and acidic residues" evidence="1">
    <location>
        <begin position="194"/>
        <end position="213"/>
    </location>
</feature>
<gene>
    <name evidence="2" type="ORF">EPI10_023579</name>
</gene>